<protein>
    <submittedName>
        <fullName evidence="1">Uncharacterized protein</fullName>
    </submittedName>
</protein>
<comment type="caution">
    <text evidence="1">The sequence shown here is derived from an EMBL/GenBank/DDBJ whole genome shotgun (WGS) entry which is preliminary data.</text>
</comment>
<dbReference type="AlphaFoldDB" id="A0A078S4X8"/>
<reference evidence="1 2" key="1">
    <citation type="submission" date="2014-04" db="EMBL/GenBank/DDBJ databases">
        <authorList>
            <person name="Sears C."/>
            <person name="Carroll K."/>
            <person name="Sack B.R."/>
            <person name="Qadri F."/>
            <person name="Myers L.L."/>
            <person name="Chung G.-T."/>
            <person name="Escheverria P."/>
            <person name="Fraser C.M."/>
            <person name="Sadzewicz L."/>
            <person name="Shefchek K.A."/>
            <person name="Tallon L."/>
            <person name="Das S.P."/>
            <person name="Daugherty S."/>
            <person name="Mongodin E.F."/>
        </authorList>
    </citation>
    <scope>NUCLEOTIDE SEQUENCE [LARGE SCALE GENOMIC DNA]</scope>
    <source>
        <strain evidence="1 2">3978 T3 ii</strain>
    </source>
</reference>
<gene>
    <name evidence="1" type="ORF">M094_3930</name>
</gene>
<organism evidence="1 2">
    <name type="scientific">Bacteroides uniformis str. 3978 T3 ii</name>
    <dbReference type="NCBI Taxonomy" id="1339349"/>
    <lineage>
        <taxon>Bacteria</taxon>
        <taxon>Pseudomonadati</taxon>
        <taxon>Bacteroidota</taxon>
        <taxon>Bacteroidia</taxon>
        <taxon>Bacteroidales</taxon>
        <taxon>Bacteroidaceae</taxon>
        <taxon>Bacteroides</taxon>
    </lineage>
</organism>
<dbReference type="EMBL" id="JNHN01000090">
    <property type="protein sequence ID" value="KDS57017.1"/>
    <property type="molecule type" value="Genomic_DNA"/>
</dbReference>
<dbReference type="Proteomes" id="UP000028013">
    <property type="component" value="Unassembled WGS sequence"/>
</dbReference>
<evidence type="ECO:0000313" key="1">
    <source>
        <dbReference type="EMBL" id="KDS57017.1"/>
    </source>
</evidence>
<accession>A0A078S4X8</accession>
<evidence type="ECO:0000313" key="2">
    <source>
        <dbReference type="Proteomes" id="UP000028013"/>
    </source>
</evidence>
<name>A0A078S4X8_BACUN</name>
<proteinExistence type="predicted"/>
<dbReference type="PATRIC" id="fig|1339349.3.peg.745"/>
<sequence>MQILPPSERNWQEKPPHEAIPIAVCGIVKLQNGFDKKKPMKGKKQIFT</sequence>